<feature type="domain" description="Reverse transcriptase" evidence="1">
    <location>
        <begin position="171"/>
        <end position="305"/>
    </location>
</feature>
<evidence type="ECO:0000313" key="2">
    <source>
        <dbReference type="EMBL" id="KAL3686497.1"/>
    </source>
</evidence>
<dbReference type="Pfam" id="PF00078">
    <property type="entry name" value="RVT_1"/>
    <property type="match status" value="1"/>
</dbReference>
<dbReference type="PANTHER" id="PTHR33116">
    <property type="entry name" value="REVERSE TRANSCRIPTASE ZINC-BINDING DOMAIN-CONTAINING PROTEIN-RELATED-RELATED"/>
    <property type="match status" value="1"/>
</dbReference>
<evidence type="ECO:0000259" key="1">
    <source>
        <dbReference type="Pfam" id="PF00078"/>
    </source>
</evidence>
<dbReference type="PANTHER" id="PTHR33116:SF78">
    <property type="entry name" value="OS12G0587133 PROTEIN"/>
    <property type="match status" value="1"/>
</dbReference>
<proteinExistence type="predicted"/>
<name>A0ABD3H7H3_9MARC</name>
<keyword evidence="3" id="KW-1185">Reference proteome</keyword>
<reference evidence="2 3" key="1">
    <citation type="submission" date="2024-09" db="EMBL/GenBank/DDBJ databases">
        <title>Chromosome-scale assembly of Riccia sorocarpa.</title>
        <authorList>
            <person name="Paukszto L."/>
        </authorList>
    </citation>
    <scope>NUCLEOTIDE SEQUENCE [LARGE SCALE GENOMIC DNA]</scope>
    <source>
        <strain evidence="2">LP-2024</strain>
        <tissue evidence="2">Aerial parts of the thallus</tissue>
    </source>
</reference>
<gene>
    <name evidence="2" type="ORF">R1sor_009071</name>
</gene>
<dbReference type="AlphaFoldDB" id="A0ABD3H7H3"/>
<dbReference type="InterPro" id="IPR000477">
    <property type="entry name" value="RT_dom"/>
</dbReference>
<dbReference type="EMBL" id="JBJQOH010000005">
    <property type="protein sequence ID" value="KAL3686497.1"/>
    <property type="molecule type" value="Genomic_DNA"/>
</dbReference>
<accession>A0ABD3H7H3</accession>
<comment type="caution">
    <text evidence="2">The sequence shown here is derived from an EMBL/GenBank/DDBJ whole genome shotgun (WGS) entry which is preliminary data.</text>
</comment>
<sequence length="508" mass="57088">MEEVRELQAWRHHRWRITCRDKFLADGDACTGYFFRRFKRRRAKTTITKIKTAEGVWLEKPQEVRKELQDNFSLLFCPHEATEDYHKARDLVLSDTNQRITQEQAALLVEVPSDSEIFESLLLLPSGKSPGIDGMGPEVLRSLWPVHLGFPMQFIMAVRALQEDAESRILLNGQMLSPFRVSKGVRQGCPLSPLLYVLASIPVINALKKENARGQIAPVDLGQNISASCICLADDPAVFTEVDKASVHDLINLLNLVEVVSGGKINKFKSKVFLIGSGRKPPPWLREVGIRLVGSRDVTTYLGAQLTTVWGGVKNGTALLEKLRAKAEHYTPTLLPFESRMLVLKHALFPTLIYQLLVTRFKKNTFRQADKVLREFLWSTDSHGKCKKSLAAWEYLTMPVKWRGAGIFAAEQFQVGLICRSLLKALHDPVSSLWGPILAWCFLASEVGELGQALFVRGFQSSVNGCPVVSLLLSSWKQFVSLFFWSPDPANGRPWGLLEDCEDSSHAF</sequence>
<dbReference type="Proteomes" id="UP001633002">
    <property type="component" value="Unassembled WGS sequence"/>
</dbReference>
<protein>
    <recommendedName>
        <fullName evidence="1">Reverse transcriptase domain-containing protein</fullName>
    </recommendedName>
</protein>
<organism evidence="2 3">
    <name type="scientific">Riccia sorocarpa</name>
    <dbReference type="NCBI Taxonomy" id="122646"/>
    <lineage>
        <taxon>Eukaryota</taxon>
        <taxon>Viridiplantae</taxon>
        <taxon>Streptophyta</taxon>
        <taxon>Embryophyta</taxon>
        <taxon>Marchantiophyta</taxon>
        <taxon>Marchantiopsida</taxon>
        <taxon>Marchantiidae</taxon>
        <taxon>Marchantiales</taxon>
        <taxon>Ricciaceae</taxon>
        <taxon>Riccia</taxon>
    </lineage>
</organism>
<evidence type="ECO:0000313" key="3">
    <source>
        <dbReference type="Proteomes" id="UP001633002"/>
    </source>
</evidence>